<organism evidence="1 2">
    <name type="scientific">Spiromyces aspiralis</name>
    <dbReference type="NCBI Taxonomy" id="68401"/>
    <lineage>
        <taxon>Eukaryota</taxon>
        <taxon>Fungi</taxon>
        <taxon>Fungi incertae sedis</taxon>
        <taxon>Zoopagomycota</taxon>
        <taxon>Kickxellomycotina</taxon>
        <taxon>Kickxellomycetes</taxon>
        <taxon>Kickxellales</taxon>
        <taxon>Kickxellaceae</taxon>
        <taxon>Spiromyces</taxon>
    </lineage>
</organism>
<protein>
    <submittedName>
        <fullName evidence="1">General transcription repressor</fullName>
    </submittedName>
</protein>
<feature type="non-terminal residue" evidence="1">
    <location>
        <position position="1"/>
    </location>
</feature>
<gene>
    <name evidence="1" type="primary">TUP1_2</name>
    <name evidence="1" type="ORF">EV182_006409</name>
</gene>
<sequence>ALEHDSVVCCVRFSNDGQMLATGCNRITKLWDVATGCQIATLCEESHGKSSDLYIRSVCFSPDGKYLATGAEDRQIRVWNITTKTIYKKLEGHEQDIYSLDFSPDGATIASGSGDRTVRLWDIHTGKTKQVLTIEDTGHKDAGVTSVSFSHDGKFIAAASLDKIIRVWDISNRNVQARLEGHKDSVYAVSFSPTNDHILSGSLDKTLRIWNIFDDNRHTFAPQCLATLEGHKDFVLSVAYSFDGRYFVTGSKDRTVRFWDAARPENHCTLVAHKNSVISVAMSPAKRGGNFFATGSGDCYAKIWTYDVHPHPR</sequence>
<dbReference type="Proteomes" id="UP001145114">
    <property type="component" value="Unassembled WGS sequence"/>
</dbReference>
<comment type="caution">
    <text evidence="1">The sequence shown here is derived from an EMBL/GenBank/DDBJ whole genome shotgun (WGS) entry which is preliminary data.</text>
</comment>
<reference evidence="1" key="1">
    <citation type="submission" date="2022-06" db="EMBL/GenBank/DDBJ databases">
        <title>Phylogenomic reconstructions and comparative analyses of Kickxellomycotina fungi.</title>
        <authorList>
            <person name="Reynolds N.K."/>
            <person name="Stajich J.E."/>
            <person name="Barry K."/>
            <person name="Grigoriev I.V."/>
            <person name="Crous P."/>
            <person name="Smith M.E."/>
        </authorList>
    </citation>
    <scope>NUCLEOTIDE SEQUENCE</scope>
    <source>
        <strain evidence="1">RSA 2271</strain>
    </source>
</reference>
<name>A0ACC1HMT5_9FUNG</name>
<accession>A0ACC1HMT5</accession>
<dbReference type="EMBL" id="JAMZIH010002621">
    <property type="protein sequence ID" value="KAJ1677325.1"/>
    <property type="molecule type" value="Genomic_DNA"/>
</dbReference>
<evidence type="ECO:0000313" key="2">
    <source>
        <dbReference type="Proteomes" id="UP001145114"/>
    </source>
</evidence>
<proteinExistence type="predicted"/>
<evidence type="ECO:0000313" key="1">
    <source>
        <dbReference type="EMBL" id="KAJ1677325.1"/>
    </source>
</evidence>
<keyword evidence="2" id="KW-1185">Reference proteome</keyword>